<accession>A0A926I2D9</accession>
<feature type="compositionally biased region" description="Basic residues" evidence="1">
    <location>
        <begin position="1"/>
        <end position="16"/>
    </location>
</feature>
<proteinExistence type="predicted"/>
<dbReference type="RefSeq" id="WP_249290219.1">
    <property type="nucleotide sequence ID" value="NZ_JACRSQ010000052.1"/>
</dbReference>
<dbReference type="Proteomes" id="UP000657006">
    <property type="component" value="Unassembled WGS sequence"/>
</dbReference>
<keyword evidence="3" id="KW-1185">Reference proteome</keyword>
<dbReference type="EMBL" id="JACRSQ010000052">
    <property type="protein sequence ID" value="MBC8545179.1"/>
    <property type="molecule type" value="Genomic_DNA"/>
</dbReference>
<gene>
    <name evidence="2" type="ORF">H8730_16715</name>
</gene>
<feature type="compositionally biased region" description="Polar residues" evidence="1">
    <location>
        <begin position="45"/>
        <end position="58"/>
    </location>
</feature>
<evidence type="ECO:0000313" key="2">
    <source>
        <dbReference type="EMBL" id="MBC8545179.1"/>
    </source>
</evidence>
<dbReference type="AlphaFoldDB" id="A0A926I2D9"/>
<feature type="region of interest" description="Disordered" evidence="1">
    <location>
        <begin position="1"/>
        <end position="105"/>
    </location>
</feature>
<feature type="compositionally biased region" description="Basic residues" evidence="1">
    <location>
        <begin position="59"/>
        <end position="74"/>
    </location>
</feature>
<organism evidence="2 3">
    <name type="scientific">Bianquea renquensis</name>
    <dbReference type="NCBI Taxonomy" id="2763661"/>
    <lineage>
        <taxon>Bacteria</taxon>
        <taxon>Bacillati</taxon>
        <taxon>Bacillota</taxon>
        <taxon>Clostridia</taxon>
        <taxon>Eubacteriales</taxon>
        <taxon>Bianqueaceae</taxon>
        <taxon>Bianquea</taxon>
    </lineage>
</organism>
<evidence type="ECO:0000313" key="3">
    <source>
        <dbReference type="Proteomes" id="UP000657006"/>
    </source>
</evidence>
<protein>
    <submittedName>
        <fullName evidence="2">Uncharacterized protein</fullName>
    </submittedName>
</protein>
<reference evidence="2" key="1">
    <citation type="submission" date="2020-08" db="EMBL/GenBank/DDBJ databases">
        <title>Genome public.</title>
        <authorList>
            <person name="Liu C."/>
            <person name="Sun Q."/>
        </authorList>
    </citation>
    <scope>NUCLEOTIDE SEQUENCE</scope>
    <source>
        <strain evidence="2">NSJ-32</strain>
    </source>
</reference>
<evidence type="ECO:0000256" key="1">
    <source>
        <dbReference type="SAM" id="MobiDB-lite"/>
    </source>
</evidence>
<sequence length="105" mass="11581">MHAGKMKKGRGQRAKGGKFPAGSVESNKPAGKQNEKCTPARRRTTGASVQKEANSQRAGSKRPSRRRNGKKNARRRGEERQGLACKRRQIPSGRRRNEQAGGETE</sequence>
<comment type="caution">
    <text evidence="2">The sequence shown here is derived from an EMBL/GenBank/DDBJ whole genome shotgun (WGS) entry which is preliminary data.</text>
</comment>
<name>A0A926I2D9_9FIRM</name>